<organism evidence="1">
    <name type="scientific">mine drainage metagenome</name>
    <dbReference type="NCBI Taxonomy" id="410659"/>
    <lineage>
        <taxon>unclassified sequences</taxon>
        <taxon>metagenomes</taxon>
        <taxon>ecological metagenomes</taxon>
    </lineage>
</organism>
<sequence length="71" mass="8035">MLKQLEQRDQALQDQQWMAIIRKVAPDWSLETVAGGLAAAFAECREDPTYFEEITTFGKTLLSETPDESKS</sequence>
<dbReference type="EMBL" id="CABQ01000199">
    <property type="protein sequence ID" value="CBI08260.1"/>
    <property type="molecule type" value="Genomic_DNA"/>
</dbReference>
<gene>
    <name evidence="1" type="ORF">CARN6_1711</name>
</gene>
<accession>E6QLY9</accession>
<comment type="caution">
    <text evidence="1">The sequence shown here is derived from an EMBL/GenBank/DDBJ whole genome shotgun (WGS) entry which is preliminary data.</text>
</comment>
<evidence type="ECO:0000313" key="1">
    <source>
        <dbReference type="EMBL" id="CBI08260.1"/>
    </source>
</evidence>
<dbReference type="AlphaFoldDB" id="E6QLY9"/>
<reference evidence="1" key="1">
    <citation type="submission" date="2009-10" db="EMBL/GenBank/DDBJ databases">
        <title>Diversity of trophic interactions inside an arsenic-rich microbial ecosystem.</title>
        <authorList>
            <person name="Bertin P.N."/>
            <person name="Heinrich-Salmeron A."/>
            <person name="Pelletier E."/>
            <person name="Goulhen-Chollet F."/>
            <person name="Arsene-Ploetze F."/>
            <person name="Gallien S."/>
            <person name="Calteau A."/>
            <person name="Vallenet D."/>
            <person name="Casiot C."/>
            <person name="Chane-Woon-Ming B."/>
            <person name="Giloteaux L."/>
            <person name="Barakat M."/>
            <person name="Bonnefoy V."/>
            <person name="Bruneel O."/>
            <person name="Chandler M."/>
            <person name="Cleiss J."/>
            <person name="Duran R."/>
            <person name="Elbaz-Poulichet F."/>
            <person name="Fonknechten N."/>
            <person name="Lauga B."/>
            <person name="Mornico D."/>
            <person name="Ortet P."/>
            <person name="Schaeffer C."/>
            <person name="Siguier P."/>
            <person name="Alexander Thil Smith A."/>
            <person name="Van Dorsselaer A."/>
            <person name="Weissenbach J."/>
            <person name="Medigue C."/>
            <person name="Le Paslier D."/>
        </authorList>
    </citation>
    <scope>NUCLEOTIDE SEQUENCE</scope>
</reference>
<proteinExistence type="predicted"/>
<protein>
    <submittedName>
        <fullName evidence="1">Uncharacterized protein</fullName>
    </submittedName>
</protein>
<name>E6QLY9_9ZZZZ</name>